<dbReference type="Pfam" id="PF01326">
    <property type="entry name" value="PPDK_N"/>
    <property type="match status" value="1"/>
</dbReference>
<reference evidence="4 5" key="1">
    <citation type="submission" date="2018-01" db="EMBL/GenBank/DDBJ databases">
        <title>Draft genome sequence of Sphaerisporangium sp. 7K107.</title>
        <authorList>
            <person name="Sahin N."/>
            <person name="Saygin H."/>
            <person name="Ay H."/>
        </authorList>
    </citation>
    <scope>NUCLEOTIDE SEQUENCE [LARGE SCALE GENOMIC DNA]</scope>
    <source>
        <strain evidence="4 5">7K107</strain>
    </source>
</reference>
<gene>
    <name evidence="4" type="ORF">C1I98_15225</name>
</gene>
<dbReference type="Gene3D" id="3.30.1490.20">
    <property type="entry name" value="ATP-grasp fold, A domain"/>
    <property type="match status" value="1"/>
</dbReference>
<dbReference type="Gene3D" id="3.50.30.10">
    <property type="entry name" value="Phosphohistidine domain"/>
    <property type="match status" value="1"/>
</dbReference>
<dbReference type="RefSeq" id="WP_111168118.1">
    <property type="nucleotide sequence ID" value="NZ_POUA01000103.1"/>
</dbReference>
<keyword evidence="5" id="KW-1185">Reference proteome</keyword>
<dbReference type="AlphaFoldDB" id="A0A2W2H6P6"/>
<feature type="domain" description="Pyruvate phosphate dikinase AMP/ATP-binding" evidence="3">
    <location>
        <begin position="13"/>
        <end position="283"/>
    </location>
</feature>
<dbReference type="SUPFAM" id="SSF56059">
    <property type="entry name" value="Glutathione synthetase ATP-binding domain-like"/>
    <property type="match status" value="1"/>
</dbReference>
<evidence type="ECO:0000259" key="2">
    <source>
        <dbReference type="Pfam" id="PF00391"/>
    </source>
</evidence>
<dbReference type="SUPFAM" id="SSF52009">
    <property type="entry name" value="Phosphohistidine domain"/>
    <property type="match status" value="1"/>
</dbReference>
<accession>A0A2W2H6P6</accession>
<feature type="domain" description="PEP-utilising enzyme mobile" evidence="2">
    <location>
        <begin position="376"/>
        <end position="446"/>
    </location>
</feature>
<dbReference type="GO" id="GO:0005524">
    <property type="term" value="F:ATP binding"/>
    <property type="evidence" value="ECO:0007669"/>
    <property type="project" value="InterPro"/>
</dbReference>
<sequence>MLVPLISAVAGECGGKAGALGALLRAGVPLPDGFVVPFAAHRAAVRELKGDPDAARRAIESRPLDAAVVKELARALDELGDPPVAVRSSASDEDTGQVSAAGQYESFLAVRGAADVADAVRACWASLLAPHALAYRDASGHGRPSGEFAMAVIVQRQVDADVSGVMFTPTGPDDGTRIEASWGLGPSVVGGTVTPDAYRVAGDGSVEQTIAPKRTRLDRHGGRLVTRDVPVPDRDRPTLDTATAVRLAELGREIAAVRGGPQDVEWAIADGHVWILQARPITAVLPSRMPGELQAAPTGTPGSHATDTAPITRDPGEAQAPPIGTPSNRGTTIDTAMITRDPGEVQATLTGTPGSRGTVTGTARVVRGPGDFGRVRPGDILVCPFTDPAWTPLLRVAAGVVTEVGGVLSHAAIVAREHGIPAVLGVAEVTSRLHDGAAATIDGTTGTITIIREEEGGGAAPPPRPNRS</sequence>
<evidence type="ECO:0000256" key="1">
    <source>
        <dbReference type="SAM" id="MobiDB-lite"/>
    </source>
</evidence>
<comment type="caution">
    <text evidence="4">The sequence shown here is derived from an EMBL/GenBank/DDBJ whole genome shotgun (WGS) entry which is preliminary data.</text>
</comment>
<dbReference type="PANTHER" id="PTHR43615:SF1">
    <property type="entry name" value="PPDK_N DOMAIN-CONTAINING PROTEIN"/>
    <property type="match status" value="1"/>
</dbReference>
<evidence type="ECO:0000313" key="5">
    <source>
        <dbReference type="Proteomes" id="UP000248544"/>
    </source>
</evidence>
<name>A0A2W2H6P6_9ACTN</name>
<dbReference type="InterPro" id="IPR013815">
    <property type="entry name" value="ATP_grasp_subdomain_1"/>
</dbReference>
<dbReference type="Proteomes" id="UP000248544">
    <property type="component" value="Unassembled WGS sequence"/>
</dbReference>
<proteinExistence type="predicted"/>
<keyword evidence="4" id="KW-0808">Transferase</keyword>
<dbReference type="InterPro" id="IPR036637">
    <property type="entry name" value="Phosphohistidine_dom_sf"/>
</dbReference>
<feature type="region of interest" description="Disordered" evidence="1">
    <location>
        <begin position="293"/>
        <end position="331"/>
    </location>
</feature>
<dbReference type="PANTHER" id="PTHR43615">
    <property type="entry name" value="PHOSPHOENOLPYRUVATE SYNTHASE-RELATED"/>
    <property type="match status" value="1"/>
</dbReference>
<dbReference type="InterPro" id="IPR051549">
    <property type="entry name" value="PEP_Utilizing_Enz"/>
</dbReference>
<dbReference type="InterPro" id="IPR002192">
    <property type="entry name" value="PPDK_AMP/ATP-bd"/>
</dbReference>
<protein>
    <submittedName>
        <fullName evidence="4">Pyruvate, phosphate dikinase</fullName>
    </submittedName>
</protein>
<keyword evidence="4" id="KW-0418">Kinase</keyword>
<dbReference type="InterPro" id="IPR008279">
    <property type="entry name" value="PEP-util_enz_mobile_dom"/>
</dbReference>
<organism evidence="4 5">
    <name type="scientific">Spongiactinospora gelatinilytica</name>
    <dbReference type="NCBI Taxonomy" id="2666298"/>
    <lineage>
        <taxon>Bacteria</taxon>
        <taxon>Bacillati</taxon>
        <taxon>Actinomycetota</taxon>
        <taxon>Actinomycetes</taxon>
        <taxon>Streptosporangiales</taxon>
        <taxon>Streptosporangiaceae</taxon>
        <taxon>Spongiactinospora</taxon>
    </lineage>
</organism>
<dbReference type="Pfam" id="PF00391">
    <property type="entry name" value="PEP-utilizers"/>
    <property type="match status" value="1"/>
</dbReference>
<evidence type="ECO:0000313" key="4">
    <source>
        <dbReference type="EMBL" id="PZG45700.1"/>
    </source>
</evidence>
<dbReference type="Gene3D" id="3.30.470.20">
    <property type="entry name" value="ATP-grasp fold, B domain"/>
    <property type="match status" value="1"/>
</dbReference>
<dbReference type="EMBL" id="POUA01000103">
    <property type="protein sequence ID" value="PZG45700.1"/>
    <property type="molecule type" value="Genomic_DNA"/>
</dbReference>
<evidence type="ECO:0000259" key="3">
    <source>
        <dbReference type="Pfam" id="PF01326"/>
    </source>
</evidence>
<dbReference type="GO" id="GO:0016301">
    <property type="term" value="F:kinase activity"/>
    <property type="evidence" value="ECO:0007669"/>
    <property type="project" value="UniProtKB-KW"/>
</dbReference>
<keyword evidence="4" id="KW-0670">Pyruvate</keyword>